<dbReference type="Proteomes" id="UP000077266">
    <property type="component" value="Unassembled WGS sequence"/>
</dbReference>
<proteinExistence type="predicted"/>
<dbReference type="AlphaFoldDB" id="A0A165HMJ6"/>
<feature type="region of interest" description="Disordered" evidence="1">
    <location>
        <begin position="30"/>
        <end position="135"/>
    </location>
</feature>
<dbReference type="EMBL" id="KV426013">
    <property type="protein sequence ID" value="KZV92192.1"/>
    <property type="molecule type" value="Genomic_DNA"/>
</dbReference>
<dbReference type="InParanoid" id="A0A165HMJ6"/>
<feature type="compositionally biased region" description="Polar residues" evidence="1">
    <location>
        <begin position="31"/>
        <end position="42"/>
    </location>
</feature>
<evidence type="ECO:0000256" key="1">
    <source>
        <dbReference type="SAM" id="MobiDB-lite"/>
    </source>
</evidence>
<protein>
    <submittedName>
        <fullName evidence="2">Uncharacterized protein</fullName>
    </submittedName>
</protein>
<feature type="compositionally biased region" description="Low complexity" evidence="1">
    <location>
        <begin position="79"/>
        <end position="90"/>
    </location>
</feature>
<accession>A0A165HMJ6</accession>
<evidence type="ECO:0000313" key="2">
    <source>
        <dbReference type="EMBL" id="KZV92192.1"/>
    </source>
</evidence>
<gene>
    <name evidence="2" type="ORF">EXIGLDRAFT_693026</name>
</gene>
<dbReference type="OrthoDB" id="3254107at2759"/>
<organism evidence="2 3">
    <name type="scientific">Exidia glandulosa HHB12029</name>
    <dbReference type="NCBI Taxonomy" id="1314781"/>
    <lineage>
        <taxon>Eukaryota</taxon>
        <taxon>Fungi</taxon>
        <taxon>Dikarya</taxon>
        <taxon>Basidiomycota</taxon>
        <taxon>Agaricomycotina</taxon>
        <taxon>Agaricomycetes</taxon>
        <taxon>Auriculariales</taxon>
        <taxon>Exidiaceae</taxon>
        <taxon>Exidia</taxon>
    </lineage>
</organism>
<evidence type="ECO:0000313" key="3">
    <source>
        <dbReference type="Proteomes" id="UP000077266"/>
    </source>
</evidence>
<feature type="compositionally biased region" description="Acidic residues" evidence="1">
    <location>
        <begin position="94"/>
        <end position="105"/>
    </location>
</feature>
<keyword evidence="3" id="KW-1185">Reference proteome</keyword>
<sequence length="396" mass="42675">MDDEVCAVCSRPALAGRLYCSDACRNADAAASSSSLQTTPSRPLSVHPPSALPPPINTYSYPRRSSHSIDISASDRESSASASSLARTSPPSSPEEDEDDDEDSDFYSHLKSRRLSTTACTPRDGDPYSGQQSPQPALLRLQFSRRPSQTNNRAMIPVLLGQHRRHVSLADQVAQPVVSPTRSRFTPSPAAGTPPVSWRYPVVAGEAPARKKDPLVEKDTKTSRHIARQSLPAYFGRLGVSPKPSPPLQPLVTITNVDTTGERLPSPDTAPTAASVPLGRTLSDATVRLARDQVRALFAPTAASLAMTKTAATVSAVVEDRAVDGDDSEVERVIEPLRGRARNRTRRESTVSVDERVPVGGHAARAHVGLAHVPPFSKRTRRRGSRGRSRSRSRSP</sequence>
<reference evidence="2 3" key="1">
    <citation type="journal article" date="2016" name="Mol. Biol. Evol.">
        <title>Comparative Genomics of Early-Diverging Mushroom-Forming Fungi Provides Insights into the Origins of Lignocellulose Decay Capabilities.</title>
        <authorList>
            <person name="Nagy L.G."/>
            <person name="Riley R."/>
            <person name="Tritt A."/>
            <person name="Adam C."/>
            <person name="Daum C."/>
            <person name="Floudas D."/>
            <person name="Sun H."/>
            <person name="Yadav J.S."/>
            <person name="Pangilinan J."/>
            <person name="Larsson K.H."/>
            <person name="Matsuura K."/>
            <person name="Barry K."/>
            <person name="Labutti K."/>
            <person name="Kuo R."/>
            <person name="Ohm R.A."/>
            <person name="Bhattacharya S.S."/>
            <person name="Shirouzu T."/>
            <person name="Yoshinaga Y."/>
            <person name="Martin F.M."/>
            <person name="Grigoriev I.V."/>
            <person name="Hibbett D.S."/>
        </authorList>
    </citation>
    <scope>NUCLEOTIDE SEQUENCE [LARGE SCALE GENOMIC DNA]</scope>
    <source>
        <strain evidence="2 3">HHB12029</strain>
    </source>
</reference>
<feature type="compositionally biased region" description="Basic residues" evidence="1">
    <location>
        <begin position="378"/>
        <end position="396"/>
    </location>
</feature>
<name>A0A165HMJ6_EXIGL</name>
<feature type="region of interest" description="Disordered" evidence="1">
    <location>
        <begin position="371"/>
        <end position="396"/>
    </location>
</feature>